<feature type="domain" description="ER-bound oxygenase mpaB/mpaB'/Rubber oxygenase catalytic" evidence="1">
    <location>
        <begin position="143"/>
        <end position="347"/>
    </location>
</feature>
<sequence>MNSSIQYQNKSSHSSGSGDLARLVNLKQARARHGAQADLMVEMLGVGDPLADAVISEINCIGSEAKSKLNEGLLHGLDAVIDPPPAVAAFLREVETIPAYADKHLLEAGDAVGLSIPPLLLFLSEQGIELVHVYASPSICRLLAQTGQLTKMTARRATETSLWHEQAVLPGGLIRGAPGYLATTQVRLLHARIRHNAIRQGWESGAFGVPINQTDIARTWLDFTIVPHLSLRKLGITLTEEEQRDRYRYWSYLGHVLGLDKRFYVDLRSDSDAEELLDLLDSTIDEPDDNCRALTHAILEVLTDKAVAGPLSMMDRESVKDFLNGLARFSFGDRLTDALQIPHSPAVGFLPLFAASTAQAWRFQRSNPELAAACTKEYVATRRARVAQMVSGHTAYQKNIEE</sequence>
<gene>
    <name evidence="2" type="ORF">PSH57_11230</name>
</gene>
<dbReference type="Proteomes" id="UP001230339">
    <property type="component" value="Chromosome"/>
</dbReference>
<keyword evidence="3" id="KW-1185">Reference proteome</keyword>
<evidence type="ECO:0000259" key="1">
    <source>
        <dbReference type="Pfam" id="PF09995"/>
    </source>
</evidence>
<evidence type="ECO:0000313" key="2">
    <source>
        <dbReference type="EMBL" id="WLH14826.1"/>
    </source>
</evidence>
<dbReference type="InterPro" id="IPR018713">
    <property type="entry name" value="MPAB/Lcp_cat_dom"/>
</dbReference>
<organism evidence="2 3">
    <name type="scientific">Pseudomonas hefeiensis</name>
    <dbReference type="NCBI Taxonomy" id="2738125"/>
    <lineage>
        <taxon>Bacteria</taxon>
        <taxon>Pseudomonadati</taxon>
        <taxon>Pseudomonadota</taxon>
        <taxon>Gammaproteobacteria</taxon>
        <taxon>Pseudomonadales</taxon>
        <taxon>Pseudomonadaceae</taxon>
        <taxon>Pseudomonas</taxon>
    </lineage>
</organism>
<protein>
    <submittedName>
        <fullName evidence="2">Oxygenase MpaB family protein</fullName>
    </submittedName>
</protein>
<proteinExistence type="predicted"/>
<dbReference type="PANTHER" id="PTHR37539">
    <property type="entry name" value="SECRETED PROTEIN-RELATED"/>
    <property type="match status" value="1"/>
</dbReference>
<dbReference type="Pfam" id="PF09995">
    <property type="entry name" value="MPAB_Lcp_cat"/>
    <property type="match status" value="1"/>
</dbReference>
<dbReference type="PANTHER" id="PTHR37539:SF1">
    <property type="entry name" value="ER-BOUND OXYGENASE MPAB_MPAB'_RUBBER OXYGENASE CATALYTIC DOMAIN-CONTAINING PROTEIN"/>
    <property type="match status" value="1"/>
</dbReference>
<reference evidence="2 3" key="1">
    <citation type="submission" date="2023-02" db="EMBL/GenBank/DDBJ databases">
        <title>Evolution of Hrp T3SS in non-pathogenic Pseudomonas fluorescens.</title>
        <authorList>
            <person name="Liao K."/>
            <person name="Wei H."/>
            <person name="Gu Y."/>
        </authorList>
    </citation>
    <scope>NUCLEOTIDE SEQUENCE [LARGE SCALE GENOMIC DNA]</scope>
    <source>
        <strain evidence="2 3">FP205</strain>
    </source>
</reference>
<name>A0ABY9GGM5_9PSED</name>
<dbReference type="EMBL" id="CP117449">
    <property type="protein sequence ID" value="WLH14826.1"/>
    <property type="molecule type" value="Genomic_DNA"/>
</dbReference>
<evidence type="ECO:0000313" key="3">
    <source>
        <dbReference type="Proteomes" id="UP001230339"/>
    </source>
</evidence>
<accession>A0ABY9GGM5</accession>
<dbReference type="InterPro" id="IPR037473">
    <property type="entry name" value="Lcp-like"/>
</dbReference>
<dbReference type="RefSeq" id="WP_305389530.1">
    <property type="nucleotide sequence ID" value="NZ_CP117426.1"/>
</dbReference>